<dbReference type="Pfam" id="PF00078">
    <property type="entry name" value="RVT_1"/>
    <property type="match status" value="1"/>
</dbReference>
<dbReference type="EMBL" id="IACK01015086">
    <property type="protein sequence ID" value="LAA70410.1"/>
    <property type="molecule type" value="Transcribed_RNA"/>
</dbReference>
<dbReference type="AlphaFoldDB" id="A0A2D4HEL9"/>
<dbReference type="PANTHER" id="PTHR31635:SF196">
    <property type="entry name" value="REVERSE TRANSCRIPTASE DOMAIN-CONTAINING PROTEIN-RELATED"/>
    <property type="match status" value="1"/>
</dbReference>
<protein>
    <recommendedName>
        <fullName evidence="1">Reverse transcriptase domain-containing protein</fullName>
    </recommendedName>
</protein>
<feature type="domain" description="Reverse transcriptase" evidence="1">
    <location>
        <begin position="1"/>
        <end position="137"/>
    </location>
</feature>
<reference evidence="2" key="1">
    <citation type="submission" date="2017-07" db="EMBL/GenBank/DDBJ databases">
        <authorList>
            <person name="Mikheyev A."/>
            <person name="Grau M."/>
        </authorList>
    </citation>
    <scope>NUCLEOTIDE SEQUENCE</scope>
    <source>
        <tissue evidence="2">Venom_gland</tissue>
    </source>
</reference>
<organism evidence="2">
    <name type="scientific">Micrurus lemniscatus lemniscatus</name>
    <dbReference type="NCBI Taxonomy" id="129467"/>
    <lineage>
        <taxon>Eukaryota</taxon>
        <taxon>Metazoa</taxon>
        <taxon>Chordata</taxon>
        <taxon>Craniata</taxon>
        <taxon>Vertebrata</taxon>
        <taxon>Euteleostomi</taxon>
        <taxon>Lepidosauria</taxon>
        <taxon>Squamata</taxon>
        <taxon>Bifurcata</taxon>
        <taxon>Unidentata</taxon>
        <taxon>Episquamata</taxon>
        <taxon>Toxicofera</taxon>
        <taxon>Serpentes</taxon>
        <taxon>Colubroidea</taxon>
        <taxon>Elapidae</taxon>
        <taxon>Elapinae</taxon>
        <taxon>Micrurus</taxon>
    </lineage>
</organism>
<dbReference type="PROSITE" id="PS50878">
    <property type="entry name" value="RT_POL"/>
    <property type="match status" value="1"/>
</dbReference>
<reference evidence="2" key="2">
    <citation type="submission" date="2017-11" db="EMBL/GenBank/DDBJ databases">
        <title>Coralsnake Venomics: Analyses of Venom Gland Transcriptomes and Proteomes of Six Brazilian Taxa.</title>
        <authorList>
            <person name="Aird S.D."/>
            <person name="Jorge da Silva N."/>
            <person name="Qiu L."/>
            <person name="Villar-Briones A."/>
            <person name="Aparecida-Saddi V."/>
            <person name="Campos-Telles M.P."/>
            <person name="Grau M."/>
            <person name="Mikheyev A.S."/>
        </authorList>
    </citation>
    <scope>NUCLEOTIDE SEQUENCE</scope>
    <source>
        <tissue evidence="2">Venom_gland</tissue>
    </source>
</reference>
<dbReference type="InterPro" id="IPR000477">
    <property type="entry name" value="RT_dom"/>
</dbReference>
<dbReference type="PANTHER" id="PTHR31635">
    <property type="entry name" value="REVERSE TRANSCRIPTASE DOMAIN-CONTAINING PROTEIN-RELATED"/>
    <property type="match status" value="1"/>
</dbReference>
<evidence type="ECO:0000259" key="1">
    <source>
        <dbReference type="PROSITE" id="PS50878"/>
    </source>
</evidence>
<proteinExistence type="predicted"/>
<sequence length="137" mass="16061">MFLDAQKAFNNLNWQFLIQKIYNMNLGTTFENIITTIYGTQQANITINGKYTRPIKIEKGVRQECPLSPLLFILSLETLLIRIRQNPDIKGLKVKNEEYKLQAFADDMIFFNRRTNRKRTKTDEGARTIWSSGRIKN</sequence>
<evidence type="ECO:0000313" key="2">
    <source>
        <dbReference type="EMBL" id="LAA70410.1"/>
    </source>
</evidence>
<name>A0A2D4HEL9_MICLE</name>
<accession>A0A2D4HEL9</accession>